<dbReference type="InterPro" id="IPR013783">
    <property type="entry name" value="Ig-like_fold"/>
</dbReference>
<dbReference type="Gene3D" id="2.60.40.10">
    <property type="entry name" value="Immunoglobulins"/>
    <property type="match status" value="1"/>
</dbReference>
<evidence type="ECO:0000313" key="1">
    <source>
        <dbReference type="EMBL" id="GGD50613.1"/>
    </source>
</evidence>
<keyword evidence="2" id="KW-1185">Reference proteome</keyword>
<dbReference type="NCBIfam" id="NF045639">
    <property type="entry name" value="GCX_COOH"/>
    <property type="match status" value="1"/>
</dbReference>
<dbReference type="Gene3D" id="3.40.390.10">
    <property type="entry name" value="Collagenase (Catalytic Domain)"/>
    <property type="match status" value="1"/>
</dbReference>
<name>A0A916YLG6_9BACT</name>
<dbReference type="SUPFAM" id="SSF55486">
    <property type="entry name" value="Metalloproteases ('zincins'), catalytic domain"/>
    <property type="match status" value="1"/>
</dbReference>
<dbReference type="InterPro" id="IPR024079">
    <property type="entry name" value="MetalloPept_cat_dom_sf"/>
</dbReference>
<dbReference type="EMBL" id="BMKK01000002">
    <property type="protein sequence ID" value="GGD50613.1"/>
    <property type="molecule type" value="Genomic_DNA"/>
</dbReference>
<organism evidence="1 2">
    <name type="scientific">Emticicia aquatilis</name>
    <dbReference type="NCBI Taxonomy" id="1537369"/>
    <lineage>
        <taxon>Bacteria</taxon>
        <taxon>Pseudomonadati</taxon>
        <taxon>Bacteroidota</taxon>
        <taxon>Cytophagia</taxon>
        <taxon>Cytophagales</taxon>
        <taxon>Leadbetterellaceae</taxon>
        <taxon>Emticicia</taxon>
    </lineage>
</organism>
<evidence type="ECO:0000313" key="2">
    <source>
        <dbReference type="Proteomes" id="UP000609064"/>
    </source>
</evidence>
<dbReference type="AlphaFoldDB" id="A0A916YLG6"/>
<accession>A0A916YLG6</accession>
<proteinExistence type="predicted"/>
<reference evidence="1" key="1">
    <citation type="journal article" date="2014" name="Int. J. Syst. Evol. Microbiol.">
        <title>Complete genome sequence of Corynebacterium casei LMG S-19264T (=DSM 44701T), isolated from a smear-ripened cheese.</title>
        <authorList>
            <consortium name="US DOE Joint Genome Institute (JGI-PGF)"/>
            <person name="Walter F."/>
            <person name="Albersmeier A."/>
            <person name="Kalinowski J."/>
            <person name="Ruckert C."/>
        </authorList>
    </citation>
    <scope>NUCLEOTIDE SEQUENCE</scope>
    <source>
        <strain evidence="1">CGMCC 1.15958</strain>
    </source>
</reference>
<evidence type="ECO:0008006" key="3">
    <source>
        <dbReference type="Google" id="ProtNLM"/>
    </source>
</evidence>
<reference evidence="1" key="2">
    <citation type="submission" date="2020-09" db="EMBL/GenBank/DDBJ databases">
        <authorList>
            <person name="Sun Q."/>
            <person name="Zhou Y."/>
        </authorList>
    </citation>
    <scope>NUCLEOTIDE SEQUENCE</scope>
    <source>
        <strain evidence="1">CGMCC 1.15958</strain>
    </source>
</reference>
<dbReference type="GO" id="GO:0008237">
    <property type="term" value="F:metallopeptidase activity"/>
    <property type="evidence" value="ECO:0007669"/>
    <property type="project" value="InterPro"/>
</dbReference>
<dbReference type="Proteomes" id="UP000609064">
    <property type="component" value="Unassembled WGS sequence"/>
</dbReference>
<gene>
    <name evidence="1" type="ORF">GCM10011514_13580</name>
</gene>
<dbReference type="Pfam" id="PF13582">
    <property type="entry name" value="Reprolysin_3"/>
    <property type="match status" value="1"/>
</dbReference>
<protein>
    <recommendedName>
        <fullName evidence="3">Peptidase M12B domain-containing protein</fullName>
    </recommendedName>
</protein>
<sequence length="972" mass="102078">MCFWVNNSFAQASPSKQTVTFSLSDFKRSLVNAPLTNGLIRPISLNFPLPSGKTELIEFKETLIGTSKISSITTIEGFSNDKKTQIRLTISDKMTGIFHTPDGYFFIEPLDEKANQYLIYSMSETKAENIECGVLEDFSKKFMIENNKRIASVAPFPVGTQLRKYRMAAAATGEFVTFYGNSQATALARIVDVINAANLIYELEASMTFQLITETTNFSILFTNAATDPFTPDTNFASAAASQAGFTVMNTNGTLSYSKYDVGHTFNVYTNANISSRGQAGPTPCINASKANGWTEWSSGATMPTYLSMVVGVYVHEVGHQFSAWHTYNAIGGTVSSPTFCTGGWDNTSAIEPGSGSTLMSYKNNCVSPTNYTLSGNNGLQYFNTKSLESIFNAINGSSGTCITSTATGNSAPVANAGADITIPKGTPFTLNGTATDANGDAMTYTWEQYDVATANDKGALGTSINGVGGYSAVNSTTAPLFRSEQSSSSTSRTFPKMTYITANANNPADNEGEDLPQVARTMKFRFTVRDNKTGGGGVDSDEIIVTVANSGPLQVSAFNTTQSIAAGSNQTVTWNVNGTNALNANVKILLSGDGGNSFPYVLLASTANDGSESVTIPANVLNTTKGRIKVACTINANAEFFDVNDADITITSTCQPASTIICPSTSLTAQSGSSTLNLGLSANPVTKLVGGSKVYSTAGAGSFPVINNTNNTFTTCQVSSWGSESAVVVVFSVSETGSYTISSTGQDFTAFSIFNSNTYNCGTFVAGNSYGAIGATSSRTITLNACTTYYALLYNINGVNTSITFSLQGSGNIYEIGTNPVGYSYTYTALNTVTGIISAVSSTSNFTSLSGGTYEVYGLMYKNGIVPSNFVGLTINDVVGANCVLLSDNKKLLNVTANPCASSLTLVSPTDNITTGTVTKQASATNGTIIATNTISGAATNATYQAKNIQLNAGFSAANGTIFKAEIGGCN</sequence>
<comment type="caution">
    <text evidence="1">The sequence shown here is derived from an EMBL/GenBank/DDBJ whole genome shotgun (WGS) entry which is preliminary data.</text>
</comment>
<dbReference type="InterPro" id="IPR055015">
    <property type="entry name" value="GCX_COOH"/>
</dbReference>